<evidence type="ECO:0000313" key="2">
    <source>
        <dbReference type="EMBL" id="MDW5598727.1"/>
    </source>
</evidence>
<feature type="domain" description="GCVT N-terminal" evidence="1">
    <location>
        <begin position="10"/>
        <end position="223"/>
    </location>
</feature>
<organism evidence="2 3">
    <name type="scientific">Conexibacter stalactiti</name>
    <dbReference type="NCBI Taxonomy" id="1940611"/>
    <lineage>
        <taxon>Bacteria</taxon>
        <taxon>Bacillati</taxon>
        <taxon>Actinomycetota</taxon>
        <taxon>Thermoleophilia</taxon>
        <taxon>Solirubrobacterales</taxon>
        <taxon>Conexibacteraceae</taxon>
        <taxon>Conexibacter</taxon>
    </lineage>
</organism>
<name>A0ABU4HZH1_9ACTN</name>
<reference evidence="2 3" key="2">
    <citation type="submission" date="2023-10" db="EMBL/GenBank/DDBJ databases">
        <authorList>
            <person name="Han X.F."/>
        </authorList>
    </citation>
    <scope>NUCLEOTIDE SEQUENCE [LARGE SCALE GENOMIC DNA]</scope>
    <source>
        <strain evidence="2 3">KCTC 39840</strain>
    </source>
</reference>
<proteinExistence type="predicted"/>
<dbReference type="PANTHER" id="PTHR22602:SF0">
    <property type="entry name" value="TRANSFERASE CAF17, MITOCHONDRIAL-RELATED"/>
    <property type="match status" value="1"/>
</dbReference>
<evidence type="ECO:0000259" key="1">
    <source>
        <dbReference type="Pfam" id="PF01571"/>
    </source>
</evidence>
<gene>
    <name evidence="2" type="ORF">R7226_30490</name>
</gene>
<dbReference type="Gene3D" id="3.30.1360.120">
    <property type="entry name" value="Probable tRNA modification gtpase trme, domain 1"/>
    <property type="match status" value="1"/>
</dbReference>
<protein>
    <recommendedName>
        <fullName evidence="1">GCVT N-terminal domain-containing protein</fullName>
    </recommendedName>
</protein>
<accession>A0ABU4HZH1</accession>
<dbReference type="PIRSF" id="PIRSF006487">
    <property type="entry name" value="GcvT"/>
    <property type="match status" value="1"/>
</dbReference>
<dbReference type="SUPFAM" id="SSF103025">
    <property type="entry name" value="Folate-binding domain"/>
    <property type="match status" value="1"/>
</dbReference>
<dbReference type="EMBL" id="JAWSTH010000172">
    <property type="protein sequence ID" value="MDW5598727.1"/>
    <property type="molecule type" value="Genomic_DNA"/>
</dbReference>
<dbReference type="Pfam" id="PF01571">
    <property type="entry name" value="GCV_T"/>
    <property type="match status" value="1"/>
</dbReference>
<comment type="caution">
    <text evidence="2">The sequence shown here is derived from an EMBL/GenBank/DDBJ whole genome shotgun (WGS) entry which is preliminary data.</text>
</comment>
<keyword evidence="3" id="KW-1185">Reference proteome</keyword>
<dbReference type="InterPro" id="IPR045179">
    <property type="entry name" value="YgfZ/GcvT"/>
</dbReference>
<dbReference type="PANTHER" id="PTHR22602">
    <property type="entry name" value="TRANSFERASE CAF17, MITOCHONDRIAL-RELATED"/>
    <property type="match status" value="1"/>
</dbReference>
<dbReference type="InterPro" id="IPR006222">
    <property type="entry name" value="GCVT_N"/>
</dbReference>
<dbReference type="InterPro" id="IPR027266">
    <property type="entry name" value="TrmE/GcvT-like"/>
</dbReference>
<evidence type="ECO:0000313" key="3">
    <source>
        <dbReference type="Proteomes" id="UP001284601"/>
    </source>
</evidence>
<reference evidence="3" key="1">
    <citation type="submission" date="2023-07" db="EMBL/GenBank/DDBJ databases">
        <title>Conexibacter stalactiti sp. nov., isolated from stalactites in a lava cave and emended description of the genus Conexibacter.</title>
        <authorList>
            <person name="Lee S.D."/>
        </authorList>
    </citation>
    <scope>NUCLEOTIDE SEQUENCE [LARGE SCALE GENOMIC DNA]</scope>
    <source>
        <strain evidence="3">KCTC 39840</strain>
    </source>
</reference>
<dbReference type="RefSeq" id="WP_318601296.1">
    <property type="nucleotide sequence ID" value="NZ_JAWSTH010000172.1"/>
</dbReference>
<sequence>MTAAPTLTWTDRSDAGKLGVGGPDALPYLQALLTADLARLPVGGGSATALLTPRGQVRALARVLRTDRGWLLHCERAALEGLFRGLWNGRIGWNVALHKLTLQQGLVSLVGEAEGLRAALAAAVPASAPAPSKALALAHAEEHAHLPTDIAGIPVRAVRAWAGLDLVVRADHVPRLLAALAAGGASPLDGCGWEALRIANGRLLYGADASDATLPAELALDGATVATDKGLYPGLQTVLRQQRSGTVHRRICHLHADHALLAAGDELTAADGRAAGRVTSALAFDGLGVVRASAGERLVHAPTGTPLRAEPLAHAAPSL</sequence>
<dbReference type="Proteomes" id="UP001284601">
    <property type="component" value="Unassembled WGS sequence"/>
</dbReference>